<evidence type="ECO:0000256" key="1">
    <source>
        <dbReference type="SAM" id="Coils"/>
    </source>
</evidence>
<keyword evidence="5" id="KW-1185">Reference proteome</keyword>
<sequence length="765" mass="83685">MAQKQLSSVPALQLILLACCNTLQATEDQDWLYVSLHMSGSSVPGCSGGDWKLQWKDKVAMEQGPLLDLLDSYSAFDNSHEHQGARVSAQLDANPVTCRDDEGKVVLKAQIEPLSSEPSFTLSLANNSAIASPFVTFGSEAGTCYLTMMPGGQQQLPVMVALDSRMLTPLSPMLSFDEQAILEGFSRRYQFTGIVAGAPAMCMGGEILTGTLQMRFRAGPEDPEVSMEACLHLAKDEIRAVIAEGTPPGGSYDFESSDYQVLDPSVQLGNQTMVVGQHPGNAELTVTYQRDGKTAQASVAGSVVELVSINSGQPLPELTLFDDEAEPRSDIYVFDLNVRPSDGYVQLYLDNNILASVANTATSVQIQPIQPGTTQLKARTLCGTELGQPQPINIVKCNKQTRDKLKQQAKQLRIRIDNISKRITDLLSDSEFNRAADEIKQTTIDMATKTAESIISTLSLAQSQKINVAAKTGVQLSRTIHINNQAIEITSQAWDIGNWGNDAQSAMANSTDLQGYVKPAIGALFLLAGSARLSLAKTYFEAYQVAEKFGRDLGLLQGVANELAPLITLLDQLADEHEKIMQKLKRCGEEESQSGEPDQDMPPPPKKRKPKKQPEEPELPPENEPTPPTAPEGDDSDSDDPIIDEQPTKRSFGLACQADSQDPAKLARQWQHMHKLVIAQQANITEGQQNLNKMQQQLDNIEQLLNQDDLSSEQLGSAIASYQSQADEFLFHHAQIGSASLNYLENTESCDEKFRVDIDDLRTQY</sequence>
<dbReference type="Proteomes" id="UP000663992">
    <property type="component" value="Unassembled WGS sequence"/>
</dbReference>
<organism evidence="4 5">
    <name type="scientific">Bowmanella yangjiangensis</name>
    <dbReference type="NCBI Taxonomy" id="2811230"/>
    <lineage>
        <taxon>Bacteria</taxon>
        <taxon>Pseudomonadati</taxon>
        <taxon>Pseudomonadota</taxon>
        <taxon>Gammaproteobacteria</taxon>
        <taxon>Alteromonadales</taxon>
        <taxon>Alteromonadaceae</taxon>
        <taxon>Bowmanella</taxon>
    </lineage>
</organism>
<reference evidence="4 5" key="1">
    <citation type="submission" date="2021-03" db="EMBL/GenBank/DDBJ databases">
        <title>novel species isolated from a fishpond in China.</title>
        <authorList>
            <person name="Lu H."/>
            <person name="Cai Z."/>
        </authorList>
    </citation>
    <scope>NUCLEOTIDE SEQUENCE [LARGE SCALE GENOMIC DNA]</scope>
    <source>
        <strain evidence="4 5">Y57</strain>
    </source>
</reference>
<protein>
    <submittedName>
        <fullName evidence="4">Uncharacterized protein</fullName>
    </submittedName>
</protein>
<keyword evidence="3" id="KW-0732">Signal</keyword>
<comment type="caution">
    <text evidence="4">The sequence shown here is derived from an EMBL/GenBank/DDBJ whole genome shotgun (WGS) entry which is preliminary data.</text>
</comment>
<feature type="coiled-coil region" evidence="1">
    <location>
        <begin position="684"/>
        <end position="711"/>
    </location>
</feature>
<evidence type="ECO:0000256" key="2">
    <source>
        <dbReference type="SAM" id="MobiDB-lite"/>
    </source>
</evidence>
<feature type="coiled-coil region" evidence="1">
    <location>
        <begin position="395"/>
        <end position="429"/>
    </location>
</feature>
<evidence type="ECO:0000313" key="5">
    <source>
        <dbReference type="Proteomes" id="UP000663992"/>
    </source>
</evidence>
<feature type="compositionally biased region" description="Acidic residues" evidence="2">
    <location>
        <begin position="632"/>
        <end position="643"/>
    </location>
</feature>
<feature type="signal peptide" evidence="3">
    <location>
        <begin position="1"/>
        <end position="25"/>
    </location>
</feature>
<feature type="compositionally biased region" description="Acidic residues" evidence="2">
    <location>
        <begin position="590"/>
        <end position="599"/>
    </location>
</feature>
<evidence type="ECO:0000256" key="3">
    <source>
        <dbReference type="SAM" id="SignalP"/>
    </source>
</evidence>
<accession>A0ABS3CQU7</accession>
<proteinExistence type="predicted"/>
<dbReference type="EMBL" id="JAFKCS010000004">
    <property type="protein sequence ID" value="MBN7819467.1"/>
    <property type="molecule type" value="Genomic_DNA"/>
</dbReference>
<keyword evidence="1" id="KW-0175">Coiled coil</keyword>
<gene>
    <name evidence="4" type="ORF">J0A65_06300</name>
</gene>
<evidence type="ECO:0000313" key="4">
    <source>
        <dbReference type="EMBL" id="MBN7819467.1"/>
    </source>
</evidence>
<feature type="chain" id="PRO_5045327702" evidence="3">
    <location>
        <begin position="26"/>
        <end position="765"/>
    </location>
</feature>
<feature type="region of interest" description="Disordered" evidence="2">
    <location>
        <begin position="584"/>
        <end position="648"/>
    </location>
</feature>
<dbReference type="RefSeq" id="WP_206593291.1">
    <property type="nucleotide sequence ID" value="NZ_JAFKCS010000004.1"/>
</dbReference>
<dbReference type="PROSITE" id="PS51257">
    <property type="entry name" value="PROKAR_LIPOPROTEIN"/>
    <property type="match status" value="1"/>
</dbReference>
<name>A0ABS3CQU7_9ALTE</name>